<proteinExistence type="predicted"/>
<feature type="compositionally biased region" description="Basic and acidic residues" evidence="4">
    <location>
        <begin position="1404"/>
        <end position="1421"/>
    </location>
</feature>
<evidence type="ECO:0000256" key="5">
    <source>
        <dbReference type="SAM" id="SignalP"/>
    </source>
</evidence>
<evidence type="ECO:0000256" key="3">
    <source>
        <dbReference type="PROSITE-ProRule" id="PRU00124"/>
    </source>
</evidence>
<dbReference type="CDD" id="cd00112">
    <property type="entry name" value="LDLa"/>
    <property type="match status" value="1"/>
</dbReference>
<evidence type="ECO:0000256" key="1">
    <source>
        <dbReference type="ARBA" id="ARBA00022737"/>
    </source>
</evidence>
<dbReference type="SMART" id="SM00060">
    <property type="entry name" value="FN3"/>
    <property type="match status" value="7"/>
</dbReference>
<dbReference type="InterPro" id="IPR036055">
    <property type="entry name" value="LDL_receptor-like_sf"/>
</dbReference>
<dbReference type="PROSITE" id="PS01209">
    <property type="entry name" value="LDLRA_1"/>
    <property type="match status" value="1"/>
</dbReference>
<evidence type="ECO:0000313" key="7">
    <source>
        <dbReference type="EMBL" id="CAG5112103.1"/>
    </source>
</evidence>
<keyword evidence="2 3" id="KW-1015">Disulfide bond</keyword>
<feature type="signal peptide" evidence="5">
    <location>
        <begin position="1"/>
        <end position="16"/>
    </location>
</feature>
<gene>
    <name evidence="7" type="ORF">OKIOD_LOCUS15122</name>
</gene>
<feature type="disulfide bond" evidence="3">
    <location>
        <begin position="508"/>
        <end position="526"/>
    </location>
</feature>
<name>A0ABN7TC32_OIKDI</name>
<feature type="disulfide bond" evidence="3">
    <location>
        <begin position="520"/>
        <end position="535"/>
    </location>
</feature>
<sequence>MRALFLLFYLSEAVTNLRVSSRNKLTWEEEDQSVATGINQNNTYYLIIVQSGSPEQDFKKAVSKKAEYNVKPFQEPEKGRPEGANHLTIMPLSRENGMKKKVVHITLEQKNLPKLQSFSENKDLLPPTGLYSSNIDYFRFTIDWRPSSSDERQLFYVRLYELGYSMSNPKETWIRDYMTRSPYFSPFMLKSAMYHKIEIYTLKDSTPYGYERSVSAAILMEVKTLGVAPQIESCEHFYCDQDDSERQGRQVNVDSQSCKALNSLCWNDADDNSNDGECYTKLSNEECHPNPLCRTVKKDQISCLRVNGTCPISCCESEDQINCYKARKCEARYLPDGRYVCDTESIECRAICNPGFINIGKDIVTCTDNGWDGRGECVRPSCGPPQLLASYPATFSSCTNQDFEGSQCMMDCDDITENGKGARQFLHPWNNKKITCKKVGEREYEWQNEYSNKDKVHPGCLNYTFFLQTEGVGIEAESEASTYIWAHWLLNMNNIFVCAEGDENSFICDVGTCIASRFVCDGFDNCGDGSDEKNCEIILKDKSGSITTSSFEFYVEPKFVNIKVVREDGVDDNAQIDSGVEVLDIVDGRYKKLYKVTGATTNTQYRVTASWNNLEKKELLVTTALIKPVQVNHVNKDENVEIEWSMDEWSDDDVANLREFIYNVIVSDSRSLVESSRKRREDEKEPRNCVNSCRDVNIGPNIRSVKFTVPLDKEYSFRLTAVFKNGKQTDTLVLNGETREPAIKKITQVGGRSTMASFEVEAEIGASVEGVLGKLISNEDWTFEVEREDDAPENIIQLKNLPVNEADQIILAPKLKTFHDQTLRLGAEVTLDFRTLPLLNPEIVKRTNDSLTVSWTKHEQFVKYEVFISGVFPDIGQSQVQETVSCITECQNSILFENLNRETFYKIEVFGYEDDENYFTDGETITVPTIGTFPTLTISLTRKTTTTADFSLSFSFPCKNMQLVEESKTPGGYIPHPSVYLEETRALGLKTNTSCDSESMTCHASGLVPELEHTIRLSATCGEESNRATVRSTLKFVTNKLPPFFDDLRISSTEITGFWTEDDEAQKYIIEIEYPNEDPIKIERMNDKSQTSFNINNDYRSDNFTLKIKSYYSETSETDYGIIPNLQFQPPITDFKPTYLNPTMVNLSYDHQQLAVRVESQISELQDGFSGEPDIEGKYWTLFLVKDDPAEIIEARLRVFYEDALTNTLYKNSYVCKMTFLPTDKEPCVGHETVVTRLSDWNILTVETAVRIFPEKVEGQGGFGLISWSHERNYSDTLIPIYNIRICEEGVCTKAFEENGKWEDAGSTTETFFNATGDPEGWPAIFTVQAIYQEADPLIESNILFPLQFEKGVAIPDIEIIIDHETIRSTSIFVKCKTPYFKENKDQENENVIPAKTVVLKATNEDDKDSPHECKVKRSDDQQSGDCTFRGLLPSTTYDFNLRVEWDEFGALSIQKPATTAPAPPYAMEEIAKTSSIELKWSNRWKSKEISRHLKGYEISAITADDTEDRAERKFGTEIAEWLDANLTTTAKILISNSSEATYQKELFPLTGYKITVVADLGELGKTDELIIEGRTALPPPDLKFFSVESSSVTVFWPFHEVEPIGFASTMDSEADNDEDNTINGNPIKSKNDGYYLTYVSDLFPKKDVTINVSVWTENRLTDKDSNWAEYPWKRLEYSDDASILTTCPPQMKIEVGNVRDISTTLEWEDVDGADEYILIYEYNTTEGTGKINSPYFAGGNIVHLDSGITKKTISPLVPFTTYNFLMKAKFDAKTEADIDKYTDMLRLSIRTATEAPNITLFNETLTSSLVTFNWPNCHELKCPSEAGCPSCATIERRKRRKRDTHFFDFKYDVYPIQWQVKINGLNITGHGDSYIDDDESVQELGNGTTCRVYDTSGYPTPQFENLRPGTTYKVEIIVEFNEFEGKKTLVRTDENSENPEIIKEIDAKVEVIYDLQTLDPNVNVLLLIDNTDAVDGRKEIEEDVLASLPLVLRQEQIDFAVEQALKNSVYWKRQMSFLQELMSRHKYIGDDSSRFAMSLYEGYQNLDEIHTFESLQEVEYVKELLGNVTYNGGTFMPFHGLSYAAVKGISTGLLNSTQTEERPNVIVMTISNTLYLPASIANVIEETIIKTSRLLRFCSDATLIPVGVHPPKSSRGIYGEKFEEMLRLLACWEEEEQSMLEDENFKCDVNTGFCTYEKGGNEDYQKNKINEIKGKECPNVHFVPQDGNYIEVVDSIKQLIVDKTLEAPIDPNQPKYIIPRKNDDRQRTCLALLAKMTGKSLESRAFKTFREGEL</sequence>
<evidence type="ECO:0000256" key="2">
    <source>
        <dbReference type="ARBA" id="ARBA00023157"/>
    </source>
</evidence>
<evidence type="ECO:0000256" key="4">
    <source>
        <dbReference type="SAM" id="MobiDB-lite"/>
    </source>
</evidence>
<dbReference type="SUPFAM" id="SSF57424">
    <property type="entry name" value="LDL receptor-like module"/>
    <property type="match status" value="1"/>
</dbReference>
<dbReference type="InterPro" id="IPR023415">
    <property type="entry name" value="LDLR_class-A_CS"/>
</dbReference>
<dbReference type="Proteomes" id="UP001158576">
    <property type="component" value="Chromosome 2"/>
</dbReference>
<dbReference type="PROSITE" id="PS50853">
    <property type="entry name" value="FN3"/>
    <property type="match status" value="1"/>
</dbReference>
<comment type="caution">
    <text evidence="3">Lacks conserved residue(s) required for the propagation of feature annotation.</text>
</comment>
<organism evidence="7 8">
    <name type="scientific">Oikopleura dioica</name>
    <name type="common">Tunicate</name>
    <dbReference type="NCBI Taxonomy" id="34765"/>
    <lineage>
        <taxon>Eukaryota</taxon>
        <taxon>Metazoa</taxon>
        <taxon>Chordata</taxon>
        <taxon>Tunicata</taxon>
        <taxon>Appendicularia</taxon>
        <taxon>Copelata</taxon>
        <taxon>Oikopleuridae</taxon>
        <taxon>Oikopleura</taxon>
    </lineage>
</organism>
<feature type="chain" id="PRO_5045353152" evidence="5">
    <location>
        <begin position="17"/>
        <end position="2295"/>
    </location>
</feature>
<dbReference type="EMBL" id="OU015567">
    <property type="protein sequence ID" value="CAG5112103.1"/>
    <property type="molecule type" value="Genomic_DNA"/>
</dbReference>
<feature type="region of interest" description="Disordered" evidence="4">
    <location>
        <begin position="1404"/>
        <end position="1424"/>
    </location>
</feature>
<feature type="domain" description="Fibronectin type-III" evidence="6">
    <location>
        <begin position="837"/>
        <end position="935"/>
    </location>
</feature>
<dbReference type="PANTHER" id="PTHR46708:SF2">
    <property type="entry name" value="FIBRONECTIN TYPE-III DOMAIN-CONTAINING PROTEIN"/>
    <property type="match status" value="1"/>
</dbReference>
<accession>A0ABN7TC32</accession>
<reference evidence="7 8" key="1">
    <citation type="submission" date="2021-04" db="EMBL/GenBank/DDBJ databases">
        <authorList>
            <person name="Bliznina A."/>
        </authorList>
    </citation>
    <scope>NUCLEOTIDE SEQUENCE [LARGE SCALE GENOMIC DNA]</scope>
</reference>
<dbReference type="InterPro" id="IPR013783">
    <property type="entry name" value="Ig-like_fold"/>
</dbReference>
<dbReference type="Gene3D" id="4.10.400.10">
    <property type="entry name" value="Low-density Lipoprotein Receptor"/>
    <property type="match status" value="1"/>
</dbReference>
<dbReference type="Gene3D" id="2.60.40.10">
    <property type="entry name" value="Immunoglobulins"/>
    <property type="match status" value="2"/>
</dbReference>
<dbReference type="SMART" id="SM00192">
    <property type="entry name" value="LDLa"/>
    <property type="match status" value="1"/>
</dbReference>
<dbReference type="InterPro" id="IPR003961">
    <property type="entry name" value="FN3_dom"/>
</dbReference>
<dbReference type="PROSITE" id="PS50068">
    <property type="entry name" value="LDLRA_2"/>
    <property type="match status" value="1"/>
</dbReference>
<dbReference type="SUPFAM" id="SSF49265">
    <property type="entry name" value="Fibronectin type III"/>
    <property type="match status" value="1"/>
</dbReference>
<keyword evidence="8" id="KW-1185">Reference proteome</keyword>
<dbReference type="Pfam" id="PF00057">
    <property type="entry name" value="Ldl_recept_a"/>
    <property type="match status" value="1"/>
</dbReference>
<dbReference type="InterPro" id="IPR002172">
    <property type="entry name" value="LDrepeatLR_classA_rpt"/>
</dbReference>
<dbReference type="InterPro" id="IPR050991">
    <property type="entry name" value="ECM_Regulatory_Proteins"/>
</dbReference>
<evidence type="ECO:0000259" key="6">
    <source>
        <dbReference type="PROSITE" id="PS50853"/>
    </source>
</evidence>
<dbReference type="PANTHER" id="PTHR46708">
    <property type="entry name" value="TENASCIN"/>
    <property type="match status" value="1"/>
</dbReference>
<keyword evidence="5" id="KW-0732">Signal</keyword>
<dbReference type="InterPro" id="IPR036116">
    <property type="entry name" value="FN3_sf"/>
</dbReference>
<protein>
    <submittedName>
        <fullName evidence="7">Oidioi.mRNA.OKI2018_I69.chr2.g6357.t1.cds</fullName>
    </submittedName>
</protein>
<keyword evidence="1" id="KW-0677">Repeat</keyword>
<evidence type="ECO:0000313" key="8">
    <source>
        <dbReference type="Proteomes" id="UP001158576"/>
    </source>
</evidence>